<reference evidence="3 4" key="1">
    <citation type="journal article" date="2007" name="Proc. Natl. Acad. Sci. U.S.A.">
        <title>The genome of Syntrophus aciditrophicus: life at the thermodynamic limit of microbial growth.</title>
        <authorList>
            <person name="McInerney M.J."/>
            <person name="Rohlin L."/>
            <person name="Mouttaki H."/>
            <person name="Kim U."/>
            <person name="Krupp R.S."/>
            <person name="Rios-Hernandez L."/>
            <person name="Sieber J."/>
            <person name="Struchtemeyer C.G."/>
            <person name="Bhattacharyya A."/>
            <person name="Campbell J.W."/>
            <person name="Gunsalus R.P."/>
        </authorList>
    </citation>
    <scope>NUCLEOTIDE SEQUENCE [LARGE SCALE GENOMIC DNA]</scope>
    <source>
        <strain evidence="3 4">SB</strain>
    </source>
</reference>
<evidence type="ECO:0000313" key="3">
    <source>
        <dbReference type="EMBL" id="ABC78495.1"/>
    </source>
</evidence>
<organism evidence="3 4">
    <name type="scientific">Syntrophus aciditrophicus (strain SB)</name>
    <dbReference type="NCBI Taxonomy" id="56780"/>
    <lineage>
        <taxon>Bacteria</taxon>
        <taxon>Pseudomonadati</taxon>
        <taxon>Thermodesulfobacteriota</taxon>
        <taxon>Syntrophia</taxon>
        <taxon>Syntrophales</taxon>
        <taxon>Syntrophaceae</taxon>
        <taxon>Syntrophus</taxon>
    </lineage>
</organism>
<keyword evidence="1 3" id="KW-0328">Glycosyltransferase</keyword>
<dbReference type="EMBL" id="CP000252">
    <property type="protein sequence ID" value="ABC78495.1"/>
    <property type="molecule type" value="Genomic_DNA"/>
</dbReference>
<keyword evidence="4" id="KW-1185">Reference proteome</keyword>
<dbReference type="STRING" id="56780.SYN_02664"/>
<dbReference type="GO" id="GO:0008107">
    <property type="term" value="F:galactoside 2-alpha-L-fucosyltransferase activity"/>
    <property type="evidence" value="ECO:0007669"/>
    <property type="project" value="InterPro"/>
</dbReference>
<name>Q2LWN9_SYNAS</name>
<dbReference type="GO" id="GO:0016020">
    <property type="term" value="C:membrane"/>
    <property type="evidence" value="ECO:0007669"/>
    <property type="project" value="InterPro"/>
</dbReference>
<accession>Q2LWN9</accession>
<dbReference type="CAZy" id="GT11">
    <property type="family name" value="Glycosyltransferase Family 11"/>
</dbReference>
<evidence type="ECO:0000313" key="4">
    <source>
        <dbReference type="Proteomes" id="UP000001933"/>
    </source>
</evidence>
<dbReference type="Pfam" id="PF01531">
    <property type="entry name" value="Glyco_transf_11"/>
    <property type="match status" value="1"/>
</dbReference>
<proteinExistence type="predicted"/>
<dbReference type="RefSeq" id="WP_011418514.1">
    <property type="nucleotide sequence ID" value="NC_007759.1"/>
</dbReference>
<evidence type="ECO:0000256" key="1">
    <source>
        <dbReference type="ARBA" id="ARBA00022676"/>
    </source>
</evidence>
<protein>
    <submittedName>
        <fullName evidence="3">Alpha-1,2-fucosyltransferase</fullName>
        <ecNumber evidence="3">2.4.1.-</ecNumber>
    </submittedName>
</protein>
<dbReference type="PANTHER" id="PTHR11927">
    <property type="entry name" value="GALACTOSIDE 2-L-FUCOSYLTRANSFERASE"/>
    <property type="match status" value="1"/>
</dbReference>
<keyword evidence="2 3" id="KW-0808">Transferase</keyword>
<evidence type="ECO:0000256" key="2">
    <source>
        <dbReference type="ARBA" id="ARBA00022679"/>
    </source>
</evidence>
<dbReference type="eggNOG" id="ENOG502ZC3Y">
    <property type="taxonomic scope" value="Bacteria"/>
</dbReference>
<dbReference type="CDD" id="cd11301">
    <property type="entry name" value="Fut1_Fut2_like"/>
    <property type="match status" value="1"/>
</dbReference>
<dbReference type="EC" id="2.4.1.-" evidence="3"/>
<dbReference type="InterPro" id="IPR002516">
    <property type="entry name" value="Glyco_trans_11"/>
</dbReference>
<dbReference type="Proteomes" id="UP000001933">
    <property type="component" value="Chromosome"/>
</dbReference>
<dbReference type="AlphaFoldDB" id="Q2LWN9"/>
<dbReference type="PANTHER" id="PTHR11927:SF9">
    <property type="entry name" value="L-FUCOSYLTRANSFERASE"/>
    <property type="match status" value="1"/>
</dbReference>
<dbReference type="OrthoDB" id="9794601at2"/>
<dbReference type="GO" id="GO:0005975">
    <property type="term" value="P:carbohydrate metabolic process"/>
    <property type="evidence" value="ECO:0007669"/>
    <property type="project" value="InterPro"/>
</dbReference>
<gene>
    <name evidence="3" type="ORF">SYN_02664</name>
</gene>
<sequence>MVIVRLTGGIGNQMFQYAAARRVSLVNNAPLFLDLGWFQETGSWTPRKYELDAFRIAGESASVGDIKDFKSRRQNAFFRRLPLFLKKRIFHTRQTHIIEKSYNFDPEILNLQGNVYLDGYWQSEKYFSDVDSEIRREFSFQTDPAERNRKILERIASCESVSIHIRRGDYVTLPDANAFHGLCTPAYYRLAVEQISRKVVEPVFFVFSDDIAWARGNLKLGFETCFMDQNGPDRGDEDLRLMIACRHHIIANSSFSWWGAWLCSNPEKIVYAPRKWFNNGLDTPDNIPASWIRI</sequence>
<dbReference type="InParanoid" id="Q2LWN9"/>
<dbReference type="HOGENOM" id="CLU_043399_3_1_7"/>
<dbReference type="KEGG" id="sat:SYN_02664"/>